<dbReference type="Proteomes" id="UP000579647">
    <property type="component" value="Unassembled WGS sequence"/>
</dbReference>
<evidence type="ECO:0000313" key="3">
    <source>
        <dbReference type="Proteomes" id="UP000579647"/>
    </source>
</evidence>
<gene>
    <name evidence="2" type="ORF">HNR07_000609</name>
</gene>
<organism evidence="2 3">
    <name type="scientific">Nocardiopsis metallicus</name>
    <dbReference type="NCBI Taxonomy" id="179819"/>
    <lineage>
        <taxon>Bacteria</taxon>
        <taxon>Bacillati</taxon>
        <taxon>Actinomycetota</taxon>
        <taxon>Actinomycetes</taxon>
        <taxon>Streptosporangiales</taxon>
        <taxon>Nocardiopsidaceae</taxon>
        <taxon>Nocardiopsis</taxon>
    </lineage>
</organism>
<feature type="region of interest" description="Disordered" evidence="1">
    <location>
        <begin position="1"/>
        <end position="23"/>
    </location>
</feature>
<accession>A0A840W083</accession>
<evidence type="ECO:0000256" key="1">
    <source>
        <dbReference type="SAM" id="MobiDB-lite"/>
    </source>
</evidence>
<sequence>MNHPTPTPRPPHRPSQNPPGPACNSCAHRTCRALRAHNLPLIGGHRTEFAKEHLNAAALQALNPHLLIWWGEHSQSYWVADAQGLTQATNPGHLLSLLAPCPTH</sequence>
<name>A0A840W083_9ACTN</name>
<dbReference type="AlphaFoldDB" id="A0A840W083"/>
<dbReference type="RefSeq" id="WP_184361640.1">
    <property type="nucleotide sequence ID" value="NZ_BAAAKM010000136.1"/>
</dbReference>
<protein>
    <submittedName>
        <fullName evidence="2">Uncharacterized protein</fullName>
    </submittedName>
</protein>
<reference evidence="2 3" key="1">
    <citation type="submission" date="2020-08" db="EMBL/GenBank/DDBJ databases">
        <title>Sequencing the genomes of 1000 actinobacteria strains.</title>
        <authorList>
            <person name="Klenk H.-P."/>
        </authorList>
    </citation>
    <scope>NUCLEOTIDE SEQUENCE [LARGE SCALE GENOMIC DNA]</scope>
    <source>
        <strain evidence="2 3">DSM 44598</strain>
    </source>
</reference>
<keyword evidence="3" id="KW-1185">Reference proteome</keyword>
<evidence type="ECO:0000313" key="2">
    <source>
        <dbReference type="EMBL" id="MBB5489472.1"/>
    </source>
</evidence>
<dbReference type="EMBL" id="JACHDO010000001">
    <property type="protein sequence ID" value="MBB5489472.1"/>
    <property type="molecule type" value="Genomic_DNA"/>
</dbReference>
<proteinExistence type="predicted"/>
<comment type="caution">
    <text evidence="2">The sequence shown here is derived from an EMBL/GenBank/DDBJ whole genome shotgun (WGS) entry which is preliminary data.</text>
</comment>